<gene>
    <name evidence="2" type="ORF">AWB64_02057</name>
</gene>
<evidence type="ECO:0000259" key="1">
    <source>
        <dbReference type="Pfam" id="PF01979"/>
    </source>
</evidence>
<protein>
    <submittedName>
        <fullName evidence="2">Amidohydrolase</fullName>
    </submittedName>
</protein>
<dbReference type="PANTHER" id="PTHR43135:SF3">
    <property type="entry name" value="ALPHA-D-RIBOSE 1-METHYLPHOSPHONATE 5-TRIPHOSPHATE DIPHOSPHATASE"/>
    <property type="match status" value="1"/>
</dbReference>
<dbReference type="Gene3D" id="2.30.40.10">
    <property type="entry name" value="Urease, subunit C, domain 1"/>
    <property type="match status" value="1"/>
</dbReference>
<dbReference type="CDD" id="cd01299">
    <property type="entry name" value="Met_dep_hydrolase_A"/>
    <property type="match status" value="1"/>
</dbReference>
<accession>A0A158G0R1</accession>
<dbReference type="RefSeq" id="WP_060818569.1">
    <property type="nucleotide sequence ID" value="NZ_FCOC02000004.1"/>
</dbReference>
<feature type="domain" description="Amidohydrolase-related" evidence="1">
    <location>
        <begin position="58"/>
        <end position="401"/>
    </location>
</feature>
<dbReference type="GO" id="GO:0016810">
    <property type="term" value="F:hydrolase activity, acting on carbon-nitrogen (but not peptide) bonds"/>
    <property type="evidence" value="ECO:0007669"/>
    <property type="project" value="InterPro"/>
</dbReference>
<dbReference type="SUPFAM" id="SSF51556">
    <property type="entry name" value="Metallo-dependent hydrolases"/>
    <property type="match status" value="1"/>
</dbReference>
<dbReference type="InterPro" id="IPR011059">
    <property type="entry name" value="Metal-dep_hydrolase_composite"/>
</dbReference>
<dbReference type="OrthoDB" id="9782972at2"/>
<sequence>MTSVNTSVLFRNGSLLDPTQAELLTGHEVLVENGLIKEVSDQPIKSNSARVIDLKGRTLMPGLIDLHVHVIAVEFNLPRVATLPNVLVTLRAVPLMRAMLRRGFTTIRDAGGAGYPFKQAVEAGLAEGPRMFVSGRALSQTGGHGDMRTRTDYMPPDAPCGCCVRVGALGRVADGVDEVRRAVREELQMGADQIKIMASGGVASPTDPVGAWGYSEDEIRAIVGEARGRQTYVLAHAYTPEAISRAVRCGVRTIEHGNLIDEKTARIIVEHDAFVVPTLVTYEALASVGGQYGLPEASLAKVADVHQAGLRSLEIMKRAGVRMGFGTDLLGEAQHMQSDEFRLRAEVLSPAEAIASATLVGAEVLGMSGKLGRITPGAFADVLVVDGDPLKSVDCLLGQGEHIPFVMKGGHIHFDELERA</sequence>
<dbReference type="Gene3D" id="3.20.20.140">
    <property type="entry name" value="Metal-dependent hydrolases"/>
    <property type="match status" value="1"/>
</dbReference>
<evidence type="ECO:0000313" key="3">
    <source>
        <dbReference type="Proteomes" id="UP000054893"/>
    </source>
</evidence>
<dbReference type="Pfam" id="PF01979">
    <property type="entry name" value="Amidohydro_1"/>
    <property type="match status" value="1"/>
</dbReference>
<dbReference type="SUPFAM" id="SSF51338">
    <property type="entry name" value="Composite domain of metallo-dependent hydrolases"/>
    <property type="match status" value="2"/>
</dbReference>
<name>A0A158G0R1_CABSO</name>
<dbReference type="InterPro" id="IPR006680">
    <property type="entry name" value="Amidohydro-rel"/>
</dbReference>
<dbReference type="AlphaFoldDB" id="A0A158G0R1"/>
<dbReference type="PANTHER" id="PTHR43135">
    <property type="entry name" value="ALPHA-D-RIBOSE 1-METHYLPHOSPHONATE 5-TRIPHOSPHATE DIPHOSPHATASE"/>
    <property type="match status" value="1"/>
</dbReference>
<proteinExistence type="predicted"/>
<evidence type="ECO:0000313" key="2">
    <source>
        <dbReference type="EMBL" id="SAL25467.1"/>
    </source>
</evidence>
<dbReference type="InterPro" id="IPR051781">
    <property type="entry name" value="Metallo-dep_Hydrolase"/>
</dbReference>
<dbReference type="InterPro" id="IPR032466">
    <property type="entry name" value="Metal_Hydrolase"/>
</dbReference>
<dbReference type="EMBL" id="FCOC02000004">
    <property type="protein sequence ID" value="SAL25467.1"/>
    <property type="molecule type" value="Genomic_DNA"/>
</dbReference>
<dbReference type="InterPro" id="IPR057744">
    <property type="entry name" value="OTAase-like"/>
</dbReference>
<dbReference type="Proteomes" id="UP000054893">
    <property type="component" value="Unassembled WGS sequence"/>
</dbReference>
<reference evidence="2 3" key="1">
    <citation type="submission" date="2016-01" db="EMBL/GenBank/DDBJ databases">
        <authorList>
            <person name="Oliw E.H."/>
        </authorList>
    </citation>
    <scope>NUCLEOTIDE SEQUENCE [LARGE SCALE GENOMIC DNA]</scope>
    <source>
        <strain evidence="2">LMG 22029</strain>
    </source>
</reference>
<organism evidence="2 3">
    <name type="scientific">Caballeronia sordidicola</name>
    <name type="common">Burkholderia sordidicola</name>
    <dbReference type="NCBI Taxonomy" id="196367"/>
    <lineage>
        <taxon>Bacteria</taxon>
        <taxon>Pseudomonadati</taxon>
        <taxon>Pseudomonadota</taxon>
        <taxon>Betaproteobacteria</taxon>
        <taxon>Burkholderiales</taxon>
        <taxon>Burkholderiaceae</taxon>
        <taxon>Caballeronia</taxon>
    </lineage>
</organism>
<keyword evidence="2" id="KW-0378">Hydrolase</keyword>